<reference evidence="3 4" key="1">
    <citation type="submission" date="2020-08" db="EMBL/GenBank/DDBJ databases">
        <title>Genomic Encyclopedia of Type Strains, Phase III (KMG-III): the genomes of soil and plant-associated and newly described type strains.</title>
        <authorList>
            <person name="Whitman W."/>
        </authorList>
    </citation>
    <scope>NUCLEOTIDE SEQUENCE [LARGE SCALE GENOMIC DNA]</scope>
    <source>
        <strain evidence="3 4">CECT 8960</strain>
    </source>
</reference>
<comment type="caution">
    <text evidence="3">The sequence shown here is derived from an EMBL/GenBank/DDBJ whole genome shotgun (WGS) entry which is preliminary data.</text>
</comment>
<dbReference type="PANTHER" id="PTHR35152">
    <property type="entry name" value="DOMAIN SIGNALLING PROTEIN, PUTATIVE (AFU_ORTHOLOGUE AFUA_5G11310)-RELATED"/>
    <property type="match status" value="1"/>
</dbReference>
<dbReference type="EMBL" id="JACHJQ010000003">
    <property type="protein sequence ID" value="MBB4906980.1"/>
    <property type="molecule type" value="Genomic_DNA"/>
</dbReference>
<keyword evidence="1" id="KW-0812">Transmembrane</keyword>
<protein>
    <submittedName>
        <fullName evidence="3">NO-binding membrane sensor protein with MHYT domain</fullName>
    </submittedName>
</protein>
<feature type="transmembrane region" description="Helical" evidence="1">
    <location>
        <begin position="84"/>
        <end position="101"/>
    </location>
</feature>
<keyword evidence="1" id="KW-1133">Transmembrane helix</keyword>
<name>A0A7W7Q4L9_9PSEU</name>
<sequence length="258" mass="26998">MVNHFEMGVWLLFLAYVTSFAGAAIGLTCTLQSRHAATNTVRMAWLVLASLSIGGVGIWLMHFIAMLGFGTPGSPIRFDVAKTLLSAVLAVGAVFCGLVVLGQRFVPWRLAVAGLVTGLAVILMHYTGMWAISVKGTTSYHAGLVVLSVVIAVLAATAALWCAVTVDRLPMRLLAGGVLGLASTGMHYVGMAAVSVRLDPAAPDPEGVEVFSFLFPVFVLAAAALALPIVAILTTNHDDDDNSPEVARSGVTLAPQQR</sequence>
<proteinExistence type="predicted"/>
<evidence type="ECO:0000256" key="1">
    <source>
        <dbReference type="PROSITE-ProRule" id="PRU00244"/>
    </source>
</evidence>
<evidence type="ECO:0000259" key="2">
    <source>
        <dbReference type="PROSITE" id="PS50924"/>
    </source>
</evidence>
<feature type="transmembrane region" description="Helical" evidence="1">
    <location>
        <begin position="144"/>
        <end position="166"/>
    </location>
</feature>
<dbReference type="Pfam" id="PF03707">
    <property type="entry name" value="MHYT"/>
    <property type="match status" value="2"/>
</dbReference>
<gene>
    <name evidence="3" type="ORF">FHR82_003200</name>
</gene>
<dbReference type="InterPro" id="IPR005330">
    <property type="entry name" value="MHYT_dom"/>
</dbReference>
<feature type="transmembrane region" description="Helical" evidence="1">
    <location>
        <begin position="173"/>
        <end position="193"/>
    </location>
</feature>
<evidence type="ECO:0000313" key="4">
    <source>
        <dbReference type="Proteomes" id="UP000520767"/>
    </source>
</evidence>
<organism evidence="3 4">
    <name type="scientific">Actinophytocola algeriensis</name>
    <dbReference type="NCBI Taxonomy" id="1768010"/>
    <lineage>
        <taxon>Bacteria</taxon>
        <taxon>Bacillati</taxon>
        <taxon>Actinomycetota</taxon>
        <taxon>Actinomycetes</taxon>
        <taxon>Pseudonocardiales</taxon>
        <taxon>Pseudonocardiaceae</taxon>
    </lineage>
</organism>
<feature type="transmembrane region" description="Helical" evidence="1">
    <location>
        <begin position="43"/>
        <end position="64"/>
    </location>
</feature>
<dbReference type="Proteomes" id="UP000520767">
    <property type="component" value="Unassembled WGS sequence"/>
</dbReference>
<dbReference type="GO" id="GO:0016020">
    <property type="term" value="C:membrane"/>
    <property type="evidence" value="ECO:0007669"/>
    <property type="project" value="UniProtKB-UniRule"/>
</dbReference>
<dbReference type="PANTHER" id="PTHR35152:SF1">
    <property type="entry name" value="DOMAIN SIGNALLING PROTEIN, PUTATIVE (AFU_ORTHOLOGUE AFUA_5G11310)-RELATED"/>
    <property type="match status" value="1"/>
</dbReference>
<evidence type="ECO:0000313" key="3">
    <source>
        <dbReference type="EMBL" id="MBB4906980.1"/>
    </source>
</evidence>
<feature type="domain" description="MHYT" evidence="2">
    <location>
        <begin position="7"/>
        <end position="197"/>
    </location>
</feature>
<dbReference type="RefSeq" id="WP_184811115.1">
    <property type="nucleotide sequence ID" value="NZ_JACHJQ010000003.1"/>
</dbReference>
<keyword evidence="4" id="KW-1185">Reference proteome</keyword>
<feature type="transmembrane region" description="Helical" evidence="1">
    <location>
        <begin position="108"/>
        <end position="132"/>
    </location>
</feature>
<feature type="transmembrane region" description="Helical" evidence="1">
    <location>
        <begin position="213"/>
        <end position="233"/>
    </location>
</feature>
<keyword evidence="1" id="KW-0472">Membrane</keyword>
<dbReference type="AlphaFoldDB" id="A0A7W7Q4L9"/>
<accession>A0A7W7Q4L9</accession>
<feature type="transmembrane region" description="Helical" evidence="1">
    <location>
        <begin position="12"/>
        <end position="31"/>
    </location>
</feature>
<dbReference type="PROSITE" id="PS50924">
    <property type="entry name" value="MHYT"/>
    <property type="match status" value="1"/>
</dbReference>